<dbReference type="Proteomes" id="UP000076858">
    <property type="component" value="Unassembled WGS sequence"/>
</dbReference>
<dbReference type="EMBL" id="LRGB01001336">
    <property type="protein sequence ID" value="KZS12994.1"/>
    <property type="molecule type" value="Genomic_DNA"/>
</dbReference>
<evidence type="ECO:0000313" key="1">
    <source>
        <dbReference type="EMBL" id="KZS12994.1"/>
    </source>
</evidence>
<comment type="caution">
    <text evidence="1">The sequence shown here is derived from an EMBL/GenBank/DDBJ whole genome shotgun (WGS) entry which is preliminary data.</text>
</comment>
<dbReference type="AlphaFoldDB" id="A0A164W6H2"/>
<gene>
    <name evidence="1" type="ORF">APZ42_021984</name>
</gene>
<accession>A0A164W6H2</accession>
<organism evidence="1 2">
    <name type="scientific">Daphnia magna</name>
    <dbReference type="NCBI Taxonomy" id="35525"/>
    <lineage>
        <taxon>Eukaryota</taxon>
        <taxon>Metazoa</taxon>
        <taxon>Ecdysozoa</taxon>
        <taxon>Arthropoda</taxon>
        <taxon>Crustacea</taxon>
        <taxon>Branchiopoda</taxon>
        <taxon>Diplostraca</taxon>
        <taxon>Cladocera</taxon>
        <taxon>Anomopoda</taxon>
        <taxon>Daphniidae</taxon>
        <taxon>Daphnia</taxon>
    </lineage>
</organism>
<keyword evidence="2" id="KW-1185">Reference proteome</keyword>
<reference evidence="1 2" key="1">
    <citation type="submission" date="2016-03" db="EMBL/GenBank/DDBJ databases">
        <title>EvidentialGene: Evidence-directed Construction of Genes on Genomes.</title>
        <authorList>
            <person name="Gilbert D.G."/>
            <person name="Choi J.-H."/>
            <person name="Mockaitis K."/>
            <person name="Colbourne J."/>
            <person name="Pfrender M."/>
        </authorList>
    </citation>
    <scope>NUCLEOTIDE SEQUENCE [LARGE SCALE GENOMIC DNA]</scope>
    <source>
        <strain evidence="1 2">Xinb3</strain>
        <tissue evidence="1">Complete organism</tissue>
    </source>
</reference>
<proteinExistence type="predicted"/>
<name>A0A164W6H2_9CRUS</name>
<evidence type="ECO:0000313" key="2">
    <source>
        <dbReference type="Proteomes" id="UP000076858"/>
    </source>
</evidence>
<sequence length="17" mass="2111">MYAQCMWMDTTEKEEQS</sequence>
<protein>
    <submittedName>
        <fullName evidence="1">Uncharacterized protein</fullName>
    </submittedName>
</protein>